<dbReference type="Proteomes" id="UP000631535">
    <property type="component" value="Unassembled WGS sequence"/>
</dbReference>
<protein>
    <submittedName>
        <fullName evidence="1">Uncharacterized protein</fullName>
    </submittedName>
</protein>
<evidence type="ECO:0000313" key="1">
    <source>
        <dbReference type="EMBL" id="GGO54116.1"/>
    </source>
</evidence>
<dbReference type="EMBL" id="BMMP01000014">
    <property type="protein sequence ID" value="GGO54116.1"/>
    <property type="molecule type" value="Genomic_DNA"/>
</dbReference>
<organism evidence="1 2">
    <name type="scientific">Streptomyces daqingensis</name>
    <dbReference type="NCBI Taxonomy" id="1472640"/>
    <lineage>
        <taxon>Bacteria</taxon>
        <taxon>Bacillati</taxon>
        <taxon>Actinomycetota</taxon>
        <taxon>Actinomycetes</taxon>
        <taxon>Kitasatosporales</taxon>
        <taxon>Streptomycetaceae</taxon>
        <taxon>Streptomyces</taxon>
    </lineage>
</organism>
<accession>A0ABQ2MLX0</accession>
<proteinExistence type="predicted"/>
<sequence length="166" mass="18708">MAVRDGVWAVEGSEEVFRLERGSTGFRDLRDPPVPETDPRSCRAAWYATGRVAGGWVGDFTEQLYPQNFHRGSVTVRYRTHVGLFHAQYPLIAFVDGRHHRYTDEFRDPPTWASILGDLGFTVLGASLLLSPVAEADTTALSPTEHEQMKRWQPETLGATLFNSWD</sequence>
<reference evidence="2" key="1">
    <citation type="journal article" date="2019" name="Int. J. Syst. Evol. Microbiol.">
        <title>The Global Catalogue of Microorganisms (GCM) 10K type strain sequencing project: providing services to taxonomists for standard genome sequencing and annotation.</title>
        <authorList>
            <consortium name="The Broad Institute Genomics Platform"/>
            <consortium name="The Broad Institute Genome Sequencing Center for Infectious Disease"/>
            <person name="Wu L."/>
            <person name="Ma J."/>
        </authorList>
    </citation>
    <scope>NUCLEOTIDE SEQUENCE [LARGE SCALE GENOMIC DNA]</scope>
    <source>
        <strain evidence="2">CGMCC 4.7178</strain>
    </source>
</reference>
<keyword evidence="2" id="KW-1185">Reference proteome</keyword>
<dbReference type="RefSeq" id="WP_189038773.1">
    <property type="nucleotide sequence ID" value="NZ_BMMP01000014.1"/>
</dbReference>
<name>A0ABQ2MLX0_9ACTN</name>
<gene>
    <name evidence="1" type="ORF">GCM10012287_42310</name>
</gene>
<evidence type="ECO:0000313" key="2">
    <source>
        <dbReference type="Proteomes" id="UP000631535"/>
    </source>
</evidence>
<comment type="caution">
    <text evidence="1">The sequence shown here is derived from an EMBL/GenBank/DDBJ whole genome shotgun (WGS) entry which is preliminary data.</text>
</comment>